<evidence type="ECO:0000256" key="1">
    <source>
        <dbReference type="SAM" id="MobiDB-lite"/>
    </source>
</evidence>
<keyword evidence="3" id="KW-1185">Reference proteome</keyword>
<name>A0ABW1C0N4_9ACTN</name>
<evidence type="ECO:0000313" key="2">
    <source>
        <dbReference type="EMBL" id="MFC5819151.1"/>
    </source>
</evidence>
<dbReference type="RefSeq" id="WP_219546238.1">
    <property type="nucleotide sequence ID" value="NZ_JAHKRN010000022.1"/>
</dbReference>
<protein>
    <submittedName>
        <fullName evidence="2">Uncharacterized protein</fullName>
    </submittedName>
</protein>
<proteinExistence type="predicted"/>
<dbReference type="EMBL" id="JBHSNW010000017">
    <property type="protein sequence ID" value="MFC5819151.1"/>
    <property type="molecule type" value="Genomic_DNA"/>
</dbReference>
<evidence type="ECO:0000313" key="3">
    <source>
        <dbReference type="Proteomes" id="UP001596096"/>
    </source>
</evidence>
<feature type="compositionally biased region" description="Basic residues" evidence="1">
    <location>
        <begin position="62"/>
        <end position="75"/>
    </location>
</feature>
<comment type="caution">
    <text evidence="2">The sequence shown here is derived from an EMBL/GenBank/DDBJ whole genome shotgun (WGS) entry which is preliminary data.</text>
</comment>
<gene>
    <name evidence="2" type="ORF">ACFPUY_28985</name>
</gene>
<accession>A0ABW1C0N4</accession>
<reference evidence="3" key="1">
    <citation type="journal article" date="2019" name="Int. J. Syst. Evol. Microbiol.">
        <title>The Global Catalogue of Microorganisms (GCM) 10K type strain sequencing project: providing services to taxonomists for standard genome sequencing and annotation.</title>
        <authorList>
            <consortium name="The Broad Institute Genomics Platform"/>
            <consortium name="The Broad Institute Genome Sequencing Center for Infectious Disease"/>
            <person name="Wu L."/>
            <person name="Ma J."/>
        </authorList>
    </citation>
    <scope>NUCLEOTIDE SEQUENCE [LARGE SCALE GENOMIC DNA]</scope>
    <source>
        <strain evidence="3">CGMCC 4.7106</strain>
    </source>
</reference>
<organism evidence="2 3">
    <name type="scientific">Nonomuraea harbinensis</name>
    <dbReference type="NCBI Taxonomy" id="1286938"/>
    <lineage>
        <taxon>Bacteria</taxon>
        <taxon>Bacillati</taxon>
        <taxon>Actinomycetota</taxon>
        <taxon>Actinomycetes</taxon>
        <taxon>Streptosporangiales</taxon>
        <taxon>Streptosporangiaceae</taxon>
        <taxon>Nonomuraea</taxon>
    </lineage>
</organism>
<feature type="region of interest" description="Disordered" evidence="1">
    <location>
        <begin position="54"/>
        <end position="75"/>
    </location>
</feature>
<sequence length="75" mass="8636">MRACSRWTVTWQAPAVWLLLGLLLLATLIARTVRVVGEDERLVVRRLGRVTGVRGPASWRPSRTRSASRRRWKAR</sequence>
<dbReference type="Proteomes" id="UP001596096">
    <property type="component" value="Unassembled WGS sequence"/>
</dbReference>